<keyword evidence="3 4" id="KW-0560">Oxidoreductase</keyword>
<dbReference type="OrthoDB" id="3845at2759"/>
<dbReference type="InterPro" id="IPR001017">
    <property type="entry name" value="DH_E1"/>
</dbReference>
<dbReference type="EC" id="1.2.4.4" evidence="4"/>
<dbReference type="EMBL" id="CAJGYM010000008">
    <property type="protein sequence ID" value="CAD6188301.1"/>
    <property type="molecule type" value="Genomic_DNA"/>
</dbReference>
<dbReference type="PANTHER" id="PTHR43380">
    <property type="entry name" value="2-OXOISOVALERATE DEHYDROGENASE SUBUNIT ALPHA, MITOCHONDRIAL"/>
    <property type="match status" value="1"/>
</dbReference>
<comment type="cofactor">
    <cofactor evidence="4">
        <name>thiamine diphosphate</name>
        <dbReference type="ChEBI" id="CHEBI:58937"/>
    </cofactor>
</comment>
<protein>
    <recommendedName>
        <fullName evidence="4">2-oxoisovalerate dehydrogenase subunit alpha</fullName>
        <ecNumber evidence="4">1.2.4.4</ecNumber>
    </recommendedName>
    <alternativeName>
        <fullName evidence="4">Branched-chain alpha-keto acid dehydrogenase E1 component alpha chain</fullName>
    </alternativeName>
</protein>
<dbReference type="SUPFAM" id="SSF52518">
    <property type="entry name" value="Thiamin diphosphate-binding fold (THDP-binding)"/>
    <property type="match status" value="1"/>
</dbReference>
<sequence>MVVDPHHRGEVTWGDKDHPISRFKRYITERGWWSESDEKEWQSESRKNVLTAFEKAEKTKLAHYHDMFEGVYENLPEKLRRQRAELDQHIEEYKDHYPMDRILPKNS</sequence>
<keyword evidence="4" id="KW-0786">Thiamine pyrophosphate</keyword>
<dbReference type="InterPro" id="IPR029061">
    <property type="entry name" value="THDP-binding"/>
</dbReference>
<dbReference type="InterPro" id="IPR050771">
    <property type="entry name" value="Alpha-ketoacid_DH_E1_comp"/>
</dbReference>
<evidence type="ECO:0000256" key="4">
    <source>
        <dbReference type="RuleBase" id="RU365014"/>
    </source>
</evidence>
<organism evidence="6 7">
    <name type="scientific">Caenorhabditis auriculariae</name>
    <dbReference type="NCBI Taxonomy" id="2777116"/>
    <lineage>
        <taxon>Eukaryota</taxon>
        <taxon>Metazoa</taxon>
        <taxon>Ecdysozoa</taxon>
        <taxon>Nematoda</taxon>
        <taxon>Chromadorea</taxon>
        <taxon>Rhabditida</taxon>
        <taxon>Rhabditina</taxon>
        <taxon>Rhabditomorpha</taxon>
        <taxon>Rhabditoidea</taxon>
        <taxon>Rhabditidae</taxon>
        <taxon>Peloderinae</taxon>
        <taxon>Caenorhabditis</taxon>
    </lineage>
</organism>
<keyword evidence="7" id="KW-1185">Reference proteome</keyword>
<dbReference type="PANTHER" id="PTHR43380:SF1">
    <property type="entry name" value="2-OXOISOVALERATE DEHYDROGENASE SUBUNIT ALPHA, MITOCHONDRIAL"/>
    <property type="match status" value="1"/>
</dbReference>
<proteinExistence type="inferred from homology"/>
<reference evidence="6" key="1">
    <citation type="submission" date="2020-10" db="EMBL/GenBank/DDBJ databases">
        <authorList>
            <person name="Kikuchi T."/>
        </authorList>
    </citation>
    <scope>NUCLEOTIDE SEQUENCE</scope>
    <source>
        <strain evidence="6">NKZ352</strain>
    </source>
</reference>
<gene>
    <name evidence="6" type="ORF">CAUJ_LOCUS4220</name>
</gene>
<feature type="domain" description="Dehydrogenase E1 component" evidence="5">
    <location>
        <begin position="14"/>
        <end position="62"/>
    </location>
</feature>
<dbReference type="Proteomes" id="UP000835052">
    <property type="component" value="Unassembled WGS sequence"/>
</dbReference>
<name>A0A8S1GYJ4_9PELO</name>
<evidence type="ECO:0000256" key="3">
    <source>
        <dbReference type="ARBA" id="ARBA00023002"/>
    </source>
</evidence>
<comment type="catalytic activity">
    <reaction evidence="4">
        <text>N(6)-[(R)-lipoyl]-L-lysyl-[protein] + 3-methyl-2-oxobutanoate + H(+) = N(6)-[(R)-S(8)-2-methylpropanoyldihydrolipoyl]-L-lysyl-[protein] + CO2</text>
        <dbReference type="Rhea" id="RHEA:13457"/>
        <dbReference type="Rhea" id="RHEA-COMP:10474"/>
        <dbReference type="Rhea" id="RHEA-COMP:10497"/>
        <dbReference type="ChEBI" id="CHEBI:11851"/>
        <dbReference type="ChEBI" id="CHEBI:15378"/>
        <dbReference type="ChEBI" id="CHEBI:16526"/>
        <dbReference type="ChEBI" id="CHEBI:83099"/>
        <dbReference type="ChEBI" id="CHEBI:83142"/>
        <dbReference type="EC" id="1.2.4.4"/>
    </reaction>
</comment>
<keyword evidence="2" id="KW-0809">Transit peptide</keyword>
<comment type="caution">
    <text evidence="6">The sequence shown here is derived from an EMBL/GenBank/DDBJ whole genome shotgun (WGS) entry which is preliminary data.</text>
</comment>
<dbReference type="Gene3D" id="3.40.50.970">
    <property type="match status" value="1"/>
</dbReference>
<accession>A0A8S1GYJ4</accession>
<comment type="function">
    <text evidence="4">The branched-chain alpha-keto dehydrogenase complex catalyzes the overall conversion of alpha-keto acids to acyl-CoA and CO(2). It contains multiple copies of three enzymatic components: branched-chain alpha-keto acid decarboxylase (E1), lipoamide acyltransferase (E2) and lipoamide dehydrogenase (E3).</text>
</comment>
<dbReference type="Pfam" id="PF00676">
    <property type="entry name" value="E1_dh"/>
    <property type="match status" value="1"/>
</dbReference>
<dbReference type="AlphaFoldDB" id="A0A8S1GYJ4"/>
<dbReference type="GO" id="GO:0009083">
    <property type="term" value="P:branched-chain amino acid catabolic process"/>
    <property type="evidence" value="ECO:0007669"/>
    <property type="project" value="TreeGrafter"/>
</dbReference>
<evidence type="ECO:0000259" key="5">
    <source>
        <dbReference type="Pfam" id="PF00676"/>
    </source>
</evidence>
<dbReference type="GO" id="GO:0003863">
    <property type="term" value="F:branched-chain 2-oxo acid dehydrogenase activity"/>
    <property type="evidence" value="ECO:0007669"/>
    <property type="project" value="UniProtKB-EC"/>
</dbReference>
<evidence type="ECO:0000313" key="6">
    <source>
        <dbReference type="EMBL" id="CAD6188301.1"/>
    </source>
</evidence>
<evidence type="ECO:0000256" key="2">
    <source>
        <dbReference type="ARBA" id="ARBA00022946"/>
    </source>
</evidence>
<comment type="similarity">
    <text evidence="1 4">Belongs to the BCKDHA family.</text>
</comment>
<evidence type="ECO:0000256" key="1">
    <source>
        <dbReference type="ARBA" id="ARBA00008646"/>
    </source>
</evidence>
<evidence type="ECO:0000313" key="7">
    <source>
        <dbReference type="Proteomes" id="UP000835052"/>
    </source>
</evidence>